<name>A0A3M6Q0G9_9BURK</name>
<comment type="caution">
    <text evidence="2">The sequence shown here is derived from an EMBL/GenBank/DDBJ whole genome shotgun (WGS) entry which is preliminary data.</text>
</comment>
<reference evidence="2 3" key="1">
    <citation type="submission" date="2018-10" db="EMBL/GenBank/DDBJ databases">
        <title>Comamonadaceae CDC group NO-1 genome sequencing and assembly.</title>
        <authorList>
            <person name="Bernier A.-M."/>
            <person name="Bernard K."/>
        </authorList>
    </citation>
    <scope>NUCLEOTIDE SEQUENCE [LARGE SCALE GENOMIC DNA]</scope>
    <source>
        <strain evidence="2 3">NML970147</strain>
    </source>
</reference>
<accession>A0A3M6Q0G9</accession>
<evidence type="ECO:0000313" key="2">
    <source>
        <dbReference type="EMBL" id="RMW96762.1"/>
    </source>
</evidence>
<dbReference type="AlphaFoldDB" id="A0A3M6Q0G9"/>
<sequence length="186" mass="20160">MKMERKNVCKRLQRLGGPGARTGHPSHAQSRPPSRRRCGPRQGVPGRAGAGLLRCAGCHQGASAGVWLSLWQRSGCVRSRRVVAAHGAQTPHILMNSRQAFNELDVVQTLLDIPAQGGEEAIAKGCLGTVLALVSKPYPACLVEFADDAGRALATPWIEPQHLRLHWKFLPNQRPHDGQKANEHGA</sequence>
<dbReference type="Proteomes" id="UP000267521">
    <property type="component" value="Unassembled WGS sequence"/>
</dbReference>
<dbReference type="Pfam" id="PF16277">
    <property type="entry name" value="DUF4926"/>
    <property type="match status" value="1"/>
</dbReference>
<evidence type="ECO:0000256" key="1">
    <source>
        <dbReference type="SAM" id="MobiDB-lite"/>
    </source>
</evidence>
<dbReference type="InterPro" id="IPR032568">
    <property type="entry name" value="DUF4926"/>
</dbReference>
<gene>
    <name evidence="2" type="ORF">EBQ26_09485</name>
</gene>
<protein>
    <submittedName>
        <fullName evidence="2">DUF4926 domain-containing protein</fullName>
    </submittedName>
</protein>
<proteinExistence type="predicted"/>
<evidence type="ECO:0000313" key="3">
    <source>
        <dbReference type="Proteomes" id="UP000267521"/>
    </source>
</evidence>
<feature type="region of interest" description="Disordered" evidence="1">
    <location>
        <begin position="13"/>
        <end position="43"/>
    </location>
</feature>
<organism evidence="2 3">
    <name type="scientific">Allofranklinella schreckenbergeri</name>
    <dbReference type="NCBI Taxonomy" id="1076744"/>
    <lineage>
        <taxon>Bacteria</taxon>
        <taxon>Pseudomonadati</taxon>
        <taxon>Pseudomonadota</taxon>
        <taxon>Betaproteobacteria</taxon>
        <taxon>Burkholderiales</taxon>
        <taxon>Comamonadaceae</taxon>
        <taxon>Allofranklinella</taxon>
    </lineage>
</organism>
<dbReference type="EMBL" id="RDQM01000011">
    <property type="protein sequence ID" value="RMW96762.1"/>
    <property type="molecule type" value="Genomic_DNA"/>
</dbReference>